<dbReference type="PANTHER" id="PTHR10631:SF3">
    <property type="entry name" value="TRNA (GUANINE(26)-N(2))-DIMETHYLTRANSFERASE"/>
    <property type="match status" value="1"/>
</dbReference>
<dbReference type="SUPFAM" id="SSF53335">
    <property type="entry name" value="S-adenosyl-L-methionine-dependent methyltransferases"/>
    <property type="match status" value="1"/>
</dbReference>
<feature type="region of interest" description="Disordered" evidence="10">
    <location>
        <begin position="102"/>
        <end position="140"/>
    </location>
</feature>
<evidence type="ECO:0000256" key="1">
    <source>
        <dbReference type="ARBA" id="ARBA00022555"/>
    </source>
</evidence>
<evidence type="ECO:0000256" key="8">
    <source>
        <dbReference type="ARBA" id="ARBA00051897"/>
    </source>
</evidence>
<evidence type="ECO:0000256" key="7">
    <source>
        <dbReference type="ARBA" id="ARBA00039099"/>
    </source>
</evidence>
<evidence type="ECO:0000256" key="6">
    <source>
        <dbReference type="ARBA" id="ARBA00022884"/>
    </source>
</evidence>
<comment type="similarity">
    <text evidence="9">Belongs to the class I-like SAM-binding methyltransferase superfamily. Trm1 family.</text>
</comment>
<comment type="caution">
    <text evidence="11">The sequence shown here is derived from an EMBL/GenBank/DDBJ whole genome shotgun (WGS) entry which is preliminary data.</text>
</comment>
<evidence type="ECO:0000256" key="5">
    <source>
        <dbReference type="ARBA" id="ARBA00022694"/>
    </source>
</evidence>
<dbReference type="OrthoDB" id="6349953at2759"/>
<protein>
    <recommendedName>
        <fullName evidence="7">tRNA (guanine(26)-N(2))-dimethyltransferase</fullName>
        <ecNumber evidence="7">2.1.1.216</ecNumber>
    </recommendedName>
</protein>
<gene>
    <name evidence="11" type="ORF">CDL12_00033</name>
</gene>
<keyword evidence="6 9" id="KW-0694">RNA-binding</keyword>
<keyword evidence="5 9" id="KW-0819">tRNA processing</keyword>
<dbReference type="AlphaFoldDB" id="A0A2G9IBR6"/>
<keyword evidence="2 9" id="KW-0489">Methyltransferase</keyword>
<evidence type="ECO:0000256" key="2">
    <source>
        <dbReference type="ARBA" id="ARBA00022603"/>
    </source>
</evidence>
<organism evidence="11 12">
    <name type="scientific">Handroanthus impetiginosus</name>
    <dbReference type="NCBI Taxonomy" id="429701"/>
    <lineage>
        <taxon>Eukaryota</taxon>
        <taxon>Viridiplantae</taxon>
        <taxon>Streptophyta</taxon>
        <taxon>Embryophyta</taxon>
        <taxon>Tracheophyta</taxon>
        <taxon>Spermatophyta</taxon>
        <taxon>Magnoliopsida</taxon>
        <taxon>eudicotyledons</taxon>
        <taxon>Gunneridae</taxon>
        <taxon>Pentapetalae</taxon>
        <taxon>asterids</taxon>
        <taxon>lamiids</taxon>
        <taxon>Lamiales</taxon>
        <taxon>Bignoniaceae</taxon>
        <taxon>Crescentiina</taxon>
        <taxon>Tabebuia alliance</taxon>
        <taxon>Handroanthus</taxon>
    </lineage>
</organism>
<dbReference type="GO" id="GO:0002940">
    <property type="term" value="P:tRNA N2-guanine methylation"/>
    <property type="evidence" value="ECO:0007669"/>
    <property type="project" value="TreeGrafter"/>
</dbReference>
<evidence type="ECO:0000256" key="9">
    <source>
        <dbReference type="PROSITE-ProRule" id="PRU00958"/>
    </source>
</evidence>
<dbReference type="PROSITE" id="PS51626">
    <property type="entry name" value="SAM_MT_TRM1"/>
    <property type="match status" value="1"/>
</dbReference>
<dbReference type="PANTHER" id="PTHR10631">
    <property type="entry name" value="N 2 ,N 2 -DIMETHYLGUANOSINE TRNA METHYLTRANSFERASE"/>
    <property type="match status" value="1"/>
</dbReference>
<dbReference type="Proteomes" id="UP000231279">
    <property type="component" value="Unassembled WGS sequence"/>
</dbReference>
<dbReference type="GO" id="GO:0000049">
    <property type="term" value="F:tRNA binding"/>
    <property type="evidence" value="ECO:0007669"/>
    <property type="project" value="UniProtKB-UniRule"/>
</dbReference>
<dbReference type="EC" id="2.1.1.216" evidence="7"/>
<accession>A0A2G9IBR6</accession>
<evidence type="ECO:0000256" key="3">
    <source>
        <dbReference type="ARBA" id="ARBA00022679"/>
    </source>
</evidence>
<evidence type="ECO:0000256" key="10">
    <source>
        <dbReference type="SAM" id="MobiDB-lite"/>
    </source>
</evidence>
<dbReference type="CDD" id="cd02440">
    <property type="entry name" value="AdoMet_MTases"/>
    <property type="match status" value="1"/>
</dbReference>
<reference evidence="12" key="1">
    <citation type="journal article" date="2018" name="Gigascience">
        <title>Genome assembly of the Pink Ipe (Handroanthus impetiginosus, Bignoniaceae), a highly valued, ecologically keystone Neotropical timber forest tree.</title>
        <authorList>
            <person name="Silva-Junior O.B."/>
            <person name="Grattapaglia D."/>
            <person name="Novaes E."/>
            <person name="Collevatti R.G."/>
        </authorList>
    </citation>
    <scope>NUCLEOTIDE SEQUENCE [LARGE SCALE GENOMIC DNA]</scope>
    <source>
        <strain evidence="12">cv. UFG-1</strain>
    </source>
</reference>
<proteinExistence type="inferred from homology"/>
<evidence type="ECO:0000313" key="11">
    <source>
        <dbReference type="EMBL" id="PIN27198.1"/>
    </source>
</evidence>
<dbReference type="GO" id="GO:0005634">
    <property type="term" value="C:nucleus"/>
    <property type="evidence" value="ECO:0007669"/>
    <property type="project" value="TreeGrafter"/>
</dbReference>
<dbReference type="InterPro" id="IPR002905">
    <property type="entry name" value="Trm1"/>
</dbReference>
<dbReference type="STRING" id="429701.A0A2G9IBR6"/>
<dbReference type="Pfam" id="PF02005">
    <property type="entry name" value="TRM"/>
    <property type="match status" value="1"/>
</dbReference>
<evidence type="ECO:0000256" key="4">
    <source>
        <dbReference type="ARBA" id="ARBA00022691"/>
    </source>
</evidence>
<comment type="catalytic activity">
    <reaction evidence="8">
        <text>guanosine(26) in tRNA + 2 S-adenosyl-L-methionine = N(2)-dimethylguanosine(26) in tRNA + 2 S-adenosyl-L-homocysteine + 2 H(+)</text>
        <dbReference type="Rhea" id="RHEA:43140"/>
        <dbReference type="Rhea" id="RHEA-COMP:10359"/>
        <dbReference type="Rhea" id="RHEA-COMP:10360"/>
        <dbReference type="ChEBI" id="CHEBI:15378"/>
        <dbReference type="ChEBI" id="CHEBI:57856"/>
        <dbReference type="ChEBI" id="CHEBI:59789"/>
        <dbReference type="ChEBI" id="CHEBI:74269"/>
        <dbReference type="ChEBI" id="CHEBI:74513"/>
        <dbReference type="EC" id="2.1.1.216"/>
    </reaction>
</comment>
<keyword evidence="1 9" id="KW-0820">tRNA-binding</keyword>
<name>A0A2G9IBR6_9LAMI</name>
<keyword evidence="12" id="KW-1185">Reference proteome</keyword>
<dbReference type="InterPro" id="IPR029063">
    <property type="entry name" value="SAM-dependent_MTases_sf"/>
</dbReference>
<sequence>MAGSDEIIGDEGKQHKGEPVVAPFDLNDFIIIKEGEAEILMHAKNEVFYNKTQVNNRDMSIAVLRTFVSKRKQEHEAMLSRKMKNGPKVMGEPVVEPEAVTDPEVHNGKSNGECEVSQGISQDEPCSMAEDPAPNQEAKGRGELKPARVLEALSASGLRALRYAREVDGISQVVALDNDKLSVEACRRNIKFNGSVACSKVESHFADARVYMLTHPKEFDVVDLDPYGSPSVFLDSAVQSVVDGGILMCTATDMAVLCGGNGEVCYSKYGSYPLRGKYCHEMALRILLACIESHANRYKRYIVPILSVQMDFYVRVFVRIYTSASAMKNTPLKLSYVYQCTGCDSFQLQPIGRTVSKNTSVRYLPGFGPVVSQE</sequence>
<evidence type="ECO:0000313" key="12">
    <source>
        <dbReference type="Proteomes" id="UP000231279"/>
    </source>
</evidence>
<dbReference type="EMBL" id="NKXS01000003">
    <property type="protein sequence ID" value="PIN27198.1"/>
    <property type="molecule type" value="Genomic_DNA"/>
</dbReference>
<keyword evidence="3 9" id="KW-0808">Transferase</keyword>
<keyword evidence="4 9" id="KW-0949">S-adenosyl-L-methionine</keyword>
<dbReference type="GO" id="GO:0160104">
    <property type="term" value="F:tRNA (guanine(26)-N2)-dimethyltransferase activity"/>
    <property type="evidence" value="ECO:0007669"/>
    <property type="project" value="UniProtKB-EC"/>
</dbReference>
<dbReference type="Gene3D" id="3.40.50.150">
    <property type="entry name" value="Vaccinia Virus protein VP39"/>
    <property type="match status" value="1"/>
</dbReference>